<reference evidence="1" key="1">
    <citation type="journal article" date="2020" name="mSystems">
        <title>Genome- and Community-Level Interaction Insights into Carbon Utilization and Element Cycling Functions of Hydrothermarchaeota in Hydrothermal Sediment.</title>
        <authorList>
            <person name="Zhou Z."/>
            <person name="Liu Y."/>
            <person name="Xu W."/>
            <person name="Pan J."/>
            <person name="Luo Z.H."/>
            <person name="Li M."/>
        </authorList>
    </citation>
    <scope>NUCLEOTIDE SEQUENCE [LARGE SCALE GENOMIC DNA]</scope>
    <source>
        <strain evidence="1">SpSt-6</strain>
    </source>
</reference>
<name>A0A7C4JRU1_9BACT</name>
<gene>
    <name evidence="1" type="ORF">ENT66_05320</name>
</gene>
<dbReference type="EMBL" id="DSZN01000091">
    <property type="protein sequence ID" value="HGQ85750.1"/>
    <property type="molecule type" value="Genomic_DNA"/>
</dbReference>
<sequence>MQEIYYEEQPREDLSLHTWELEIEDILNYFRSLKIGNENLLERIRLVVSTENKITSLSDTSEPIMTNVAKEISKAFVNQISIDPEFYGIKREEIPFIGLTFFKLVYQLCRKSVGGGERAYRGKIIRVETKTETKEEPGLKLPLKR</sequence>
<dbReference type="AlphaFoldDB" id="A0A7C4JRU1"/>
<evidence type="ECO:0000313" key="1">
    <source>
        <dbReference type="EMBL" id="HGQ85750.1"/>
    </source>
</evidence>
<organism evidence="1">
    <name type="scientific">Thermodesulfobacterium geofontis</name>
    <dbReference type="NCBI Taxonomy" id="1295609"/>
    <lineage>
        <taxon>Bacteria</taxon>
        <taxon>Pseudomonadati</taxon>
        <taxon>Thermodesulfobacteriota</taxon>
        <taxon>Thermodesulfobacteria</taxon>
        <taxon>Thermodesulfobacteriales</taxon>
        <taxon>Thermodesulfobacteriaceae</taxon>
        <taxon>Thermodesulfobacterium</taxon>
    </lineage>
</organism>
<protein>
    <submittedName>
        <fullName evidence="1">Uncharacterized protein</fullName>
    </submittedName>
</protein>
<accession>A0A7C4JRU1</accession>
<comment type="caution">
    <text evidence="1">The sequence shown here is derived from an EMBL/GenBank/DDBJ whole genome shotgun (WGS) entry which is preliminary data.</text>
</comment>
<proteinExistence type="predicted"/>